<dbReference type="OrthoDB" id="370676at2"/>
<gene>
    <name evidence="4" type="ORF">C7H09_01590</name>
</gene>
<dbReference type="InterPro" id="IPR001638">
    <property type="entry name" value="Solute-binding_3/MltF_N"/>
</dbReference>
<dbReference type="EMBL" id="PXNP01000009">
    <property type="protein sequence ID" value="PSF13624.1"/>
    <property type="molecule type" value="Genomic_DNA"/>
</dbReference>
<accession>A0A2T1KU51</accession>
<dbReference type="AlphaFoldDB" id="A0A2T1KU51"/>
<evidence type="ECO:0000256" key="1">
    <source>
        <dbReference type="ARBA" id="ARBA00010333"/>
    </source>
</evidence>
<comment type="caution">
    <text evidence="4">The sequence shown here is derived from an EMBL/GenBank/DDBJ whole genome shotgun (WGS) entry which is preliminary data.</text>
</comment>
<evidence type="ECO:0000256" key="2">
    <source>
        <dbReference type="ARBA" id="ARBA00022729"/>
    </source>
</evidence>
<evidence type="ECO:0000259" key="3">
    <source>
        <dbReference type="Pfam" id="PF00497"/>
    </source>
</evidence>
<dbReference type="Gene3D" id="3.40.190.10">
    <property type="entry name" value="Periplasmic binding protein-like II"/>
    <property type="match status" value="2"/>
</dbReference>
<proteinExistence type="inferred from homology"/>
<comment type="similarity">
    <text evidence="1">Belongs to the bacterial solute-binding protein 3 family.</text>
</comment>
<dbReference type="PANTHER" id="PTHR35936">
    <property type="entry name" value="MEMBRANE-BOUND LYTIC MUREIN TRANSGLYCOSYLASE F"/>
    <property type="match status" value="1"/>
</dbReference>
<dbReference type="PANTHER" id="PTHR35936:SF6">
    <property type="entry name" value="AMINO ACID ABC TRANSPORTER SUBSTRATE-BINDING PAAT FAMILY PROTEIN"/>
    <property type="match status" value="1"/>
</dbReference>
<dbReference type="SUPFAM" id="SSF53850">
    <property type="entry name" value="Periplasmic binding protein-like II"/>
    <property type="match status" value="1"/>
</dbReference>
<dbReference type="Pfam" id="PF00497">
    <property type="entry name" value="SBP_bac_3"/>
    <property type="match status" value="1"/>
</dbReference>
<feature type="domain" description="Solute-binding protein family 3/N-terminal" evidence="3">
    <location>
        <begin position="14"/>
        <end position="241"/>
    </location>
</feature>
<evidence type="ECO:0000313" key="4">
    <source>
        <dbReference type="EMBL" id="PSF13624.1"/>
    </source>
</evidence>
<name>A0A2T1KU51_9GAMM</name>
<dbReference type="Proteomes" id="UP000239866">
    <property type="component" value="Unassembled WGS sequence"/>
</dbReference>
<keyword evidence="5" id="KW-1185">Reference proteome</keyword>
<organism evidence="4 5">
    <name type="scientific">Marinobacter fuscus</name>
    <dbReference type="NCBI Taxonomy" id="2109942"/>
    <lineage>
        <taxon>Bacteria</taxon>
        <taxon>Pseudomonadati</taxon>
        <taxon>Pseudomonadota</taxon>
        <taxon>Gammaproteobacteria</taxon>
        <taxon>Pseudomonadales</taxon>
        <taxon>Marinobacteraceae</taxon>
        <taxon>Marinobacter</taxon>
    </lineage>
</organism>
<protein>
    <submittedName>
        <fullName evidence="4">Amino acid ABC transporter substrate-binding protein</fullName>
    </submittedName>
</protein>
<sequence length="249" mass="28380">MFSQPGDAVQCSKLVVSGNPEYPPLLWVPRDTPKVLVGAVPQFLKEVVKPLGLEVEVRNIGSWARVQRLAELGELDLVAGAFITSERITYMDYVLPPMVQLPTNVWVRRDKVFQYRHWPDLVGKRGSTLINNSFGQNFDSFAEENLDILGVRSIEQSYLMAEIGRVDFVLYELLQGKVKLERLGLEADFVALAPPVSKEGLFFAFPKKSRCNNEPLREAFMDELLALKRAGRFEQLIDEYAEKYVREVR</sequence>
<reference evidence="4 5" key="1">
    <citation type="submission" date="2018-03" db="EMBL/GenBank/DDBJ databases">
        <title>Marinobacter brunus sp. nov., a marine bacterium of Gamma-proteobacteria isolated from the surface seawater of the South China Sea.</title>
        <authorList>
            <person name="Cheng H."/>
            <person name="Wu Y.-H."/>
            <person name="Xamxidin M."/>
            <person name="Xu X.-W."/>
        </authorList>
    </citation>
    <scope>NUCLEOTIDE SEQUENCE [LARGE SCALE GENOMIC DNA]</scope>
    <source>
        <strain evidence="4 5">NH169-3</strain>
    </source>
</reference>
<keyword evidence="2" id="KW-0732">Signal</keyword>
<evidence type="ECO:0000313" key="5">
    <source>
        <dbReference type="Proteomes" id="UP000239866"/>
    </source>
</evidence>